<feature type="domain" description="LysM" evidence="2">
    <location>
        <begin position="35"/>
        <end position="78"/>
    </location>
</feature>
<dbReference type="Gene3D" id="1.10.10.2520">
    <property type="entry name" value="Cell wall hydrolase SleB, domain 1"/>
    <property type="match status" value="1"/>
</dbReference>
<dbReference type="Pfam" id="PF01476">
    <property type="entry name" value="LysM"/>
    <property type="match status" value="1"/>
</dbReference>
<name>A0A2N0Z8U1_9BACI</name>
<dbReference type="InterPro" id="IPR011105">
    <property type="entry name" value="Cell_wall_hydrolase_SleB"/>
</dbReference>
<evidence type="ECO:0000313" key="3">
    <source>
        <dbReference type="EMBL" id="PKG25928.1"/>
    </source>
</evidence>
<dbReference type="EMBL" id="PISD01000084">
    <property type="protein sequence ID" value="PKG25928.1"/>
    <property type="molecule type" value="Genomic_DNA"/>
</dbReference>
<sequence length="212" mass="24097">MKTIATVFAAVTLFSFHFIQSTDKRIFAQTLDEYNIYMVKKGESLFDIATQLGVSEMEIQQMNFKKTSKIKVGEKLVVPEKMKQERSQEPPAKLSENEQDLLARLVHAEAKGEPYEGKIAVAEVVLNRVSDDRFPDSVKEVIYQDKQFQPVDNGSINKPADNESKKAVTEAVKQSGKEDDDSVFFYNPDIVSKTWLQTRTVTKEIGNHRFAK</sequence>
<dbReference type="SUPFAM" id="SSF54106">
    <property type="entry name" value="LysM domain"/>
    <property type="match status" value="1"/>
</dbReference>
<dbReference type="GO" id="GO:0016787">
    <property type="term" value="F:hydrolase activity"/>
    <property type="evidence" value="ECO:0007669"/>
    <property type="project" value="InterPro"/>
</dbReference>
<dbReference type="RefSeq" id="WP_066196643.1">
    <property type="nucleotide sequence ID" value="NZ_CP194732.1"/>
</dbReference>
<organism evidence="3 4">
    <name type="scientific">Cytobacillus horneckiae</name>
    <dbReference type="NCBI Taxonomy" id="549687"/>
    <lineage>
        <taxon>Bacteria</taxon>
        <taxon>Bacillati</taxon>
        <taxon>Bacillota</taxon>
        <taxon>Bacilli</taxon>
        <taxon>Bacillales</taxon>
        <taxon>Bacillaceae</taxon>
        <taxon>Cytobacillus</taxon>
    </lineage>
</organism>
<evidence type="ECO:0000256" key="1">
    <source>
        <dbReference type="SAM" id="MobiDB-lite"/>
    </source>
</evidence>
<protein>
    <submittedName>
        <fullName evidence="3">Peptidoglycan-binding protein</fullName>
    </submittedName>
</protein>
<dbReference type="PROSITE" id="PS51782">
    <property type="entry name" value="LYSM"/>
    <property type="match status" value="1"/>
</dbReference>
<evidence type="ECO:0000259" key="2">
    <source>
        <dbReference type="PROSITE" id="PS51782"/>
    </source>
</evidence>
<dbReference type="InterPro" id="IPR042047">
    <property type="entry name" value="SleB_dom1"/>
</dbReference>
<accession>A0A2N0Z8U1</accession>
<dbReference type="Proteomes" id="UP000233343">
    <property type="component" value="Unassembled WGS sequence"/>
</dbReference>
<dbReference type="Gene3D" id="3.10.350.10">
    <property type="entry name" value="LysM domain"/>
    <property type="match status" value="1"/>
</dbReference>
<keyword evidence="4" id="KW-1185">Reference proteome</keyword>
<dbReference type="AlphaFoldDB" id="A0A2N0Z8U1"/>
<gene>
    <name evidence="3" type="ORF">CWS20_26495</name>
</gene>
<dbReference type="Gene3D" id="6.20.240.60">
    <property type="match status" value="1"/>
</dbReference>
<proteinExistence type="predicted"/>
<dbReference type="SMART" id="SM00257">
    <property type="entry name" value="LysM"/>
    <property type="match status" value="1"/>
</dbReference>
<evidence type="ECO:0000313" key="4">
    <source>
        <dbReference type="Proteomes" id="UP000233343"/>
    </source>
</evidence>
<comment type="caution">
    <text evidence="3">The sequence shown here is derived from an EMBL/GenBank/DDBJ whole genome shotgun (WGS) entry which is preliminary data.</text>
</comment>
<dbReference type="Pfam" id="PF07486">
    <property type="entry name" value="Hydrolase_2"/>
    <property type="match status" value="1"/>
</dbReference>
<feature type="region of interest" description="Disordered" evidence="1">
    <location>
        <begin position="150"/>
        <end position="180"/>
    </location>
</feature>
<reference evidence="3 4" key="1">
    <citation type="journal article" date="2010" name="Int. J. Syst. Evol. Microbiol.">
        <title>Bacillus horneckiae sp. nov., isolated from a spacecraft-assembly clean room.</title>
        <authorList>
            <person name="Vaishampayan P."/>
            <person name="Probst A."/>
            <person name="Krishnamurthi S."/>
            <person name="Ghosh S."/>
            <person name="Osman S."/>
            <person name="McDowall A."/>
            <person name="Ruckmani A."/>
            <person name="Mayilraj S."/>
            <person name="Venkateswaran K."/>
        </authorList>
    </citation>
    <scope>NUCLEOTIDE SEQUENCE [LARGE SCALE GENOMIC DNA]</scope>
    <source>
        <strain evidence="4">1PO1SC</strain>
    </source>
</reference>
<dbReference type="InterPro" id="IPR018392">
    <property type="entry name" value="LysM"/>
</dbReference>
<dbReference type="InterPro" id="IPR036779">
    <property type="entry name" value="LysM_dom_sf"/>
</dbReference>